<proteinExistence type="predicted"/>
<protein>
    <submittedName>
        <fullName evidence="1">Uncharacterized protein</fullName>
    </submittedName>
</protein>
<evidence type="ECO:0000313" key="1">
    <source>
        <dbReference type="EMBL" id="DAF87359.1"/>
    </source>
</evidence>
<organism evidence="1">
    <name type="scientific">Siphoviridae sp. ctnPP24</name>
    <dbReference type="NCBI Taxonomy" id="2825662"/>
    <lineage>
        <taxon>Viruses</taxon>
        <taxon>Duplodnaviria</taxon>
        <taxon>Heunggongvirae</taxon>
        <taxon>Uroviricota</taxon>
        <taxon>Caudoviricetes</taxon>
    </lineage>
</organism>
<name>A0A8S5TYV7_9CAUD</name>
<dbReference type="EMBL" id="BK015962">
    <property type="protein sequence ID" value="DAF87359.1"/>
    <property type="molecule type" value="Genomic_DNA"/>
</dbReference>
<reference evidence="1" key="1">
    <citation type="journal article" date="2021" name="Proc. Natl. Acad. Sci. U.S.A.">
        <title>A Catalog of Tens of Thousands of Viruses from Human Metagenomes Reveals Hidden Associations with Chronic Diseases.</title>
        <authorList>
            <person name="Tisza M.J."/>
            <person name="Buck C.B."/>
        </authorList>
    </citation>
    <scope>NUCLEOTIDE SEQUENCE</scope>
    <source>
        <strain evidence="1">CtnPP24</strain>
    </source>
</reference>
<sequence>MTQFEIYNTIKSAMSDNADVVEFCDKQLAAIERKRAKDAEKSAEKQAFLDEIYAALKSFDEEAGVTSKAVAMHMGEDVSSRKVAANMRFLVEDGRAEKVAVNSKTFTYKAL</sequence>
<accession>A0A8S5TYV7</accession>